<evidence type="ECO:0000313" key="5">
    <source>
        <dbReference type="Proteomes" id="UP000641646"/>
    </source>
</evidence>
<dbReference type="Pfam" id="PF10646">
    <property type="entry name" value="Germane"/>
    <property type="match status" value="1"/>
</dbReference>
<accession>A0A926VJA6</accession>
<feature type="compositionally biased region" description="Low complexity" evidence="1">
    <location>
        <begin position="36"/>
        <end position="60"/>
    </location>
</feature>
<dbReference type="EMBL" id="JACJPW010000063">
    <property type="protein sequence ID" value="MBD2183747.1"/>
    <property type="molecule type" value="Genomic_DNA"/>
</dbReference>
<sequence length="213" mass="22455">MNKRKPDRAVSRRAIATIGGIILAIGGGTVWLALNSRTPAPTPTPTNSTNSTNSTTNTPNTPQPAPVPETAEIYWLQDRGNKLELVGRPVTLDKAASKSPNAILAQAFVRLLAGPNATDDKISTSIPKGTKLRSVTVQNDTVTVDLSQEFNSGGGSAAMTGRLGQVIYTATSLDPNAKVLIAVDGKPLETLGGEGLELEQPLTRQSFQKNFPL</sequence>
<feature type="domain" description="GerMN" evidence="3">
    <location>
        <begin position="104"/>
        <end position="192"/>
    </location>
</feature>
<feature type="region of interest" description="Disordered" evidence="1">
    <location>
        <begin position="36"/>
        <end position="67"/>
    </location>
</feature>
<feature type="transmembrane region" description="Helical" evidence="2">
    <location>
        <begin position="12"/>
        <end position="34"/>
    </location>
</feature>
<evidence type="ECO:0000256" key="2">
    <source>
        <dbReference type="SAM" id="Phobius"/>
    </source>
</evidence>
<keyword evidence="2" id="KW-0812">Transmembrane</keyword>
<evidence type="ECO:0000259" key="3">
    <source>
        <dbReference type="SMART" id="SM00909"/>
    </source>
</evidence>
<evidence type="ECO:0000256" key="1">
    <source>
        <dbReference type="SAM" id="MobiDB-lite"/>
    </source>
</evidence>
<dbReference type="InterPro" id="IPR019606">
    <property type="entry name" value="GerMN"/>
</dbReference>
<name>A0A926VJA6_9CYAN</name>
<reference evidence="4" key="1">
    <citation type="journal article" date="2015" name="ISME J.">
        <title>Draft Genome Sequence of Streptomyces incarnatus NRRL8089, which Produces the Nucleoside Antibiotic Sinefungin.</title>
        <authorList>
            <person name="Oshima K."/>
            <person name="Hattori M."/>
            <person name="Shimizu H."/>
            <person name="Fukuda K."/>
            <person name="Nemoto M."/>
            <person name="Inagaki K."/>
            <person name="Tamura T."/>
        </authorList>
    </citation>
    <scope>NUCLEOTIDE SEQUENCE</scope>
    <source>
        <strain evidence="4">FACHB-1375</strain>
    </source>
</reference>
<reference evidence="4" key="2">
    <citation type="submission" date="2020-08" db="EMBL/GenBank/DDBJ databases">
        <authorList>
            <person name="Chen M."/>
            <person name="Teng W."/>
            <person name="Zhao L."/>
            <person name="Hu C."/>
            <person name="Zhou Y."/>
            <person name="Han B."/>
            <person name="Song L."/>
            <person name="Shu W."/>
        </authorList>
    </citation>
    <scope>NUCLEOTIDE SEQUENCE</scope>
    <source>
        <strain evidence="4">FACHB-1375</strain>
    </source>
</reference>
<organism evidence="4 5">
    <name type="scientific">Aerosakkonema funiforme FACHB-1375</name>
    <dbReference type="NCBI Taxonomy" id="2949571"/>
    <lineage>
        <taxon>Bacteria</taxon>
        <taxon>Bacillati</taxon>
        <taxon>Cyanobacteriota</taxon>
        <taxon>Cyanophyceae</taxon>
        <taxon>Oscillatoriophycideae</taxon>
        <taxon>Aerosakkonematales</taxon>
        <taxon>Aerosakkonemataceae</taxon>
        <taxon>Aerosakkonema</taxon>
    </lineage>
</organism>
<protein>
    <submittedName>
        <fullName evidence="4">GerMN domain-containing protein</fullName>
    </submittedName>
</protein>
<keyword evidence="2" id="KW-1133">Transmembrane helix</keyword>
<gene>
    <name evidence="4" type="ORF">H6G03_22230</name>
</gene>
<evidence type="ECO:0000313" key="4">
    <source>
        <dbReference type="EMBL" id="MBD2183747.1"/>
    </source>
</evidence>
<keyword evidence="5" id="KW-1185">Reference proteome</keyword>
<dbReference type="Proteomes" id="UP000641646">
    <property type="component" value="Unassembled WGS sequence"/>
</dbReference>
<comment type="caution">
    <text evidence="4">The sequence shown here is derived from an EMBL/GenBank/DDBJ whole genome shotgun (WGS) entry which is preliminary data.</text>
</comment>
<proteinExistence type="predicted"/>
<dbReference type="AlphaFoldDB" id="A0A926VJA6"/>
<dbReference type="RefSeq" id="WP_190468732.1">
    <property type="nucleotide sequence ID" value="NZ_JACJPW010000063.1"/>
</dbReference>
<dbReference type="SMART" id="SM00909">
    <property type="entry name" value="Germane"/>
    <property type="match status" value="1"/>
</dbReference>
<keyword evidence="2" id="KW-0472">Membrane</keyword>